<dbReference type="OrthoDB" id="298123at2759"/>
<feature type="compositionally biased region" description="Basic and acidic residues" evidence="1">
    <location>
        <begin position="20"/>
        <end position="40"/>
    </location>
</feature>
<proteinExistence type="predicted"/>
<evidence type="ECO:0000313" key="4">
    <source>
        <dbReference type="Proteomes" id="UP000009168"/>
    </source>
</evidence>
<reference evidence="4" key="1">
    <citation type="journal article" date="2006" name="PLoS Biol.">
        <title>Macronuclear genome sequence of the ciliate Tetrahymena thermophila, a model eukaryote.</title>
        <authorList>
            <person name="Eisen J.A."/>
            <person name="Coyne R.S."/>
            <person name="Wu M."/>
            <person name="Wu D."/>
            <person name="Thiagarajan M."/>
            <person name="Wortman J.R."/>
            <person name="Badger J.H."/>
            <person name="Ren Q."/>
            <person name="Amedeo P."/>
            <person name="Jones K.M."/>
            <person name="Tallon L.J."/>
            <person name="Delcher A.L."/>
            <person name="Salzberg S.L."/>
            <person name="Silva J.C."/>
            <person name="Haas B.J."/>
            <person name="Majoros W.H."/>
            <person name="Farzad M."/>
            <person name="Carlton J.M."/>
            <person name="Smith R.K. Jr."/>
            <person name="Garg J."/>
            <person name="Pearlman R.E."/>
            <person name="Karrer K.M."/>
            <person name="Sun L."/>
            <person name="Manning G."/>
            <person name="Elde N.C."/>
            <person name="Turkewitz A.P."/>
            <person name="Asai D.J."/>
            <person name="Wilkes D.E."/>
            <person name="Wang Y."/>
            <person name="Cai H."/>
            <person name="Collins K."/>
            <person name="Stewart B.A."/>
            <person name="Lee S.R."/>
            <person name="Wilamowska K."/>
            <person name="Weinberg Z."/>
            <person name="Ruzzo W.L."/>
            <person name="Wloga D."/>
            <person name="Gaertig J."/>
            <person name="Frankel J."/>
            <person name="Tsao C.-C."/>
            <person name="Gorovsky M.A."/>
            <person name="Keeling P.J."/>
            <person name="Waller R.F."/>
            <person name="Patron N.J."/>
            <person name="Cherry J.M."/>
            <person name="Stover N.A."/>
            <person name="Krieger C.J."/>
            <person name="del Toro C."/>
            <person name="Ryder H.F."/>
            <person name="Williamson S.C."/>
            <person name="Barbeau R.A."/>
            <person name="Hamilton E.P."/>
            <person name="Orias E."/>
        </authorList>
    </citation>
    <scope>NUCLEOTIDE SEQUENCE [LARGE SCALE GENOMIC DNA]</scope>
    <source>
        <strain evidence="4">SB210</strain>
    </source>
</reference>
<keyword evidence="4" id="KW-1185">Reference proteome</keyword>
<protein>
    <submittedName>
        <fullName evidence="3">PX-SNX-like domain protein</fullName>
    </submittedName>
</protein>
<gene>
    <name evidence="3" type="ORF">TTHERM_00499710</name>
</gene>
<dbReference type="Proteomes" id="UP000009168">
    <property type="component" value="Unassembled WGS sequence"/>
</dbReference>
<dbReference type="GO" id="GO:0005768">
    <property type="term" value="C:endosome"/>
    <property type="evidence" value="ECO:0007669"/>
    <property type="project" value="TreeGrafter"/>
</dbReference>
<sequence>MSQQALRKVQSFNDMPPSSSDRKSTRNSKSDSVKSHEDKNSSSNSSTDQEAEKKLEFYTNIYARKTILKVNIDNTELVILDNEQYTAYQIKVETDMGTYHINKRYSEFRLFRKELKQQYSDLVIAKFPRKKIFSSFKQKTIENRTKALNDFLAAMFEAYQKKQIFMFLDFIEIQEQFIKKGIHDFFRVQANSAFQIPPQIINSIPIKPTNEQERMMLEIIQKLNAFTDSITCSLEKIRNFYFKQQPTLNRNFIPLILIGQDNLKGIIELSLQVTKENPDSHLICCQGLKLVLELMDIQKNPNAQQFIDVYTKITFQDMKKFNFKAHIANKNAKECKISALKLMKIFVDANSKTLTKSTRQLLMDEKTFEEYVKYFKTQNVPRQLITKAMELAEQDQNPEYASSNYQSINSMRISTQKNSKNWKDILFFNRNSVIDQNSKTFTEPSYSQNCQDETCDLEDLKEAIDEPSIQWTKVYNAEDSFSLQYCKQPDQYILITFFLPLSLSGAQAAVIDNRKDWDTLFMENKKVNLNNYTNEDTYKESLFIQRYNGNRLLTFIYKRTVIEENDSVYIYKEPTQNVEYKPQHYEDLGKWYQLVKFSPYKHEHKLKRFDNTTDSCTTFSIEDDEDDSKSFETLSQNESPITKVDIIIKCCDKNSIVYTTPFLVKDNKQVVDNILNLIESTNKQNSGKSTFDQSLNESITPTTPKRSDS</sequence>
<dbReference type="InParanoid" id="I7MLF2"/>
<evidence type="ECO:0000256" key="1">
    <source>
        <dbReference type="SAM" id="MobiDB-lite"/>
    </source>
</evidence>
<dbReference type="RefSeq" id="XP_001022229.2">
    <property type="nucleotide sequence ID" value="XM_001022229.2"/>
</dbReference>
<evidence type="ECO:0000313" key="3">
    <source>
        <dbReference type="EMBL" id="EAS01984.2"/>
    </source>
</evidence>
<dbReference type="SMART" id="SM00312">
    <property type="entry name" value="PX"/>
    <property type="match status" value="1"/>
</dbReference>
<dbReference type="CDD" id="cd06093">
    <property type="entry name" value="PX_domain"/>
    <property type="match status" value="1"/>
</dbReference>
<feature type="domain" description="PX" evidence="2">
    <location>
        <begin position="66"/>
        <end position="193"/>
    </location>
</feature>
<accession>I7MLF2</accession>
<dbReference type="InterPro" id="IPR001683">
    <property type="entry name" value="PX_dom"/>
</dbReference>
<feature type="region of interest" description="Disordered" evidence="1">
    <location>
        <begin position="1"/>
        <end position="50"/>
    </location>
</feature>
<feature type="compositionally biased region" description="Polar residues" evidence="1">
    <location>
        <begin position="1"/>
        <end position="19"/>
    </location>
</feature>
<organism evidence="3 4">
    <name type="scientific">Tetrahymena thermophila (strain SB210)</name>
    <dbReference type="NCBI Taxonomy" id="312017"/>
    <lineage>
        <taxon>Eukaryota</taxon>
        <taxon>Sar</taxon>
        <taxon>Alveolata</taxon>
        <taxon>Ciliophora</taxon>
        <taxon>Intramacronucleata</taxon>
        <taxon>Oligohymenophorea</taxon>
        <taxon>Hymenostomatida</taxon>
        <taxon>Tetrahymenina</taxon>
        <taxon>Tetrahymenidae</taxon>
        <taxon>Tetrahymena</taxon>
    </lineage>
</organism>
<dbReference type="GeneID" id="7825582"/>
<dbReference type="PROSITE" id="PS50195">
    <property type="entry name" value="PX"/>
    <property type="match status" value="1"/>
</dbReference>
<feature type="region of interest" description="Disordered" evidence="1">
    <location>
        <begin position="684"/>
        <end position="709"/>
    </location>
</feature>
<dbReference type="Pfam" id="PF00787">
    <property type="entry name" value="PX"/>
    <property type="match status" value="1"/>
</dbReference>
<evidence type="ECO:0000259" key="2">
    <source>
        <dbReference type="PROSITE" id="PS50195"/>
    </source>
</evidence>
<dbReference type="PANTHER" id="PTHR10555:SF170">
    <property type="entry name" value="FI18122P1"/>
    <property type="match status" value="1"/>
</dbReference>
<dbReference type="Gene3D" id="3.30.1520.10">
    <property type="entry name" value="Phox-like domain"/>
    <property type="match status" value="1"/>
</dbReference>
<dbReference type="PANTHER" id="PTHR10555">
    <property type="entry name" value="SORTING NEXIN"/>
    <property type="match status" value="1"/>
</dbReference>
<dbReference type="EMBL" id="GG662548">
    <property type="protein sequence ID" value="EAS01984.2"/>
    <property type="molecule type" value="Genomic_DNA"/>
</dbReference>
<name>I7MLF2_TETTS</name>
<dbReference type="InterPro" id="IPR036871">
    <property type="entry name" value="PX_dom_sf"/>
</dbReference>
<dbReference type="KEGG" id="tet:TTHERM_00499710"/>
<dbReference type="GO" id="GO:0035091">
    <property type="term" value="F:phosphatidylinositol binding"/>
    <property type="evidence" value="ECO:0007669"/>
    <property type="project" value="InterPro"/>
</dbReference>
<dbReference type="AlphaFoldDB" id="I7MLF2"/>
<dbReference type="SUPFAM" id="SSF64268">
    <property type="entry name" value="PX domain"/>
    <property type="match status" value="1"/>
</dbReference>